<sequence length="415" mass="45434">MVSLLITDVRIFDGERVLDTGSVLIEHGRIARISPTSIPSHGPTVSAPHHTLLPGLIDAHIHADAANPVALPQSLRFGVTTVCDMHNEFPNVQKLRHQIATEGHCADLKTTSYAATVHMGWPMFVVLASHDTPEVREEMRAWPRLTDAESGRRYVRERVDEGVDYIKLMHESGKFIGVELPKPSLELQRAIVDEAHQHGLPVVAHSTCLADTLEILACDVDGLTHTIADQPPTDELVAAYQRRGAHCNPTLAAMASTTTEGMEVQARFAHDERIQHLIGPEERENMCACMAFSREHGKVANSFESVRKLKEAGIPIIVGSDAAGPAKGTAWGLSMHHELSLLVNECGFTPIEALRAATAVTADRLNFPDRGRIKEGLRADLLLVEGNPLQDIDHTLNLRGVWTHGTLCKAYEGKI</sequence>
<dbReference type="OrthoDB" id="5595695at2759"/>
<dbReference type="Gene3D" id="3.40.50.10910">
    <property type="entry name" value="Amidohydrolase"/>
    <property type="match status" value="1"/>
</dbReference>
<evidence type="ECO:0000259" key="1">
    <source>
        <dbReference type="Pfam" id="PF01979"/>
    </source>
</evidence>
<dbReference type="SUPFAM" id="SSF51556">
    <property type="entry name" value="Metallo-dependent hydrolases"/>
    <property type="match status" value="1"/>
</dbReference>
<dbReference type="AlphaFoldDB" id="A0A9W7W3F5"/>
<reference evidence="2 3" key="1">
    <citation type="journal article" date="2018" name="IMA Fungus">
        <title>IMA Genome-F 10: Nine draft genome sequences of Claviceps purpurea s.lat., including C. arundinis, C. humidiphila, and C. cf. spartinae, pseudomolecules for the pitch canker pathogen Fusarium circinatum, draft genome of Davidsoniella eucalypti, Grosmannia galeiformis, Quambalaria eucalypti, and Teratosphaeria destructans.</title>
        <authorList>
            <person name="Wingfield B.D."/>
            <person name="Liu M."/>
            <person name="Nguyen H.D."/>
            <person name="Lane F.A."/>
            <person name="Morgan S.W."/>
            <person name="De Vos L."/>
            <person name="Wilken P.M."/>
            <person name="Duong T.A."/>
            <person name="Aylward J."/>
            <person name="Coetzee M.P."/>
            <person name="Dadej K."/>
            <person name="De Beer Z.W."/>
            <person name="Findlay W."/>
            <person name="Havenga M."/>
            <person name="Kolarik M."/>
            <person name="Menzies J.G."/>
            <person name="Naidoo K."/>
            <person name="Pochopski O."/>
            <person name="Shoukouhi P."/>
            <person name="Santana Q.C."/>
            <person name="Seifert K.A."/>
            <person name="Soal N."/>
            <person name="Steenkamp E.T."/>
            <person name="Tatham C.T."/>
            <person name="van der Nest M.A."/>
            <person name="Wingfield M.J."/>
        </authorList>
    </citation>
    <scope>NUCLEOTIDE SEQUENCE [LARGE SCALE GENOMIC DNA]</scope>
    <source>
        <strain evidence="2">CMW44962</strain>
    </source>
</reference>
<dbReference type="Proteomes" id="UP001138500">
    <property type="component" value="Unassembled WGS sequence"/>
</dbReference>
<reference evidence="2 3" key="2">
    <citation type="journal article" date="2021" name="Curr. Genet.">
        <title>Genetic response to nitrogen starvation in the aggressive Eucalyptus foliar pathogen Teratosphaeria destructans.</title>
        <authorList>
            <person name="Havenga M."/>
            <person name="Wingfield B.D."/>
            <person name="Wingfield M.J."/>
            <person name="Dreyer L.L."/>
            <person name="Roets F."/>
            <person name="Aylward J."/>
        </authorList>
    </citation>
    <scope>NUCLEOTIDE SEQUENCE [LARGE SCALE GENOMIC DNA]</scope>
    <source>
        <strain evidence="2">CMW44962</strain>
    </source>
</reference>
<dbReference type="InterPro" id="IPR011059">
    <property type="entry name" value="Metal-dep_hydrolase_composite"/>
</dbReference>
<feature type="domain" description="Amidohydrolase-related" evidence="1">
    <location>
        <begin position="51"/>
        <end position="405"/>
    </location>
</feature>
<dbReference type="EMBL" id="RIBY02001423">
    <property type="protein sequence ID" value="KAH9829064.1"/>
    <property type="molecule type" value="Genomic_DNA"/>
</dbReference>
<dbReference type="PANTHER" id="PTHR43135:SF3">
    <property type="entry name" value="ALPHA-D-RIBOSE 1-METHYLPHOSPHONATE 5-TRIPHOSPHATE DIPHOSPHATASE"/>
    <property type="match status" value="1"/>
</dbReference>
<dbReference type="InterPro" id="IPR032466">
    <property type="entry name" value="Metal_Hydrolase"/>
</dbReference>
<dbReference type="GO" id="GO:0016810">
    <property type="term" value="F:hydrolase activity, acting on carbon-nitrogen (but not peptide) bonds"/>
    <property type="evidence" value="ECO:0007669"/>
    <property type="project" value="InterPro"/>
</dbReference>
<dbReference type="Gene3D" id="1.20.58.520">
    <property type="entry name" value="Amidohydrolase"/>
    <property type="match status" value="1"/>
</dbReference>
<evidence type="ECO:0000313" key="3">
    <source>
        <dbReference type="Proteomes" id="UP001138500"/>
    </source>
</evidence>
<name>A0A9W7W3F5_9PEZI</name>
<protein>
    <submittedName>
        <fullName evidence="2">Amidohydrolase family</fullName>
    </submittedName>
</protein>
<gene>
    <name evidence="2" type="ORF">Tdes44962_MAKER09178</name>
</gene>
<dbReference type="PANTHER" id="PTHR43135">
    <property type="entry name" value="ALPHA-D-RIBOSE 1-METHYLPHOSPHONATE 5-TRIPHOSPHATE DIPHOSPHATASE"/>
    <property type="match status" value="1"/>
</dbReference>
<evidence type="ECO:0000313" key="2">
    <source>
        <dbReference type="EMBL" id="KAH9829064.1"/>
    </source>
</evidence>
<dbReference type="Gene3D" id="3.30.110.90">
    <property type="entry name" value="Amidohydrolase"/>
    <property type="match status" value="1"/>
</dbReference>
<accession>A0A9W7W3F5</accession>
<comment type="caution">
    <text evidence="2">The sequence shown here is derived from an EMBL/GenBank/DDBJ whole genome shotgun (WGS) entry which is preliminary data.</text>
</comment>
<dbReference type="InterPro" id="IPR051781">
    <property type="entry name" value="Metallo-dep_Hydrolase"/>
</dbReference>
<organism evidence="2 3">
    <name type="scientific">Teratosphaeria destructans</name>
    <dbReference type="NCBI Taxonomy" id="418781"/>
    <lineage>
        <taxon>Eukaryota</taxon>
        <taxon>Fungi</taxon>
        <taxon>Dikarya</taxon>
        <taxon>Ascomycota</taxon>
        <taxon>Pezizomycotina</taxon>
        <taxon>Dothideomycetes</taxon>
        <taxon>Dothideomycetidae</taxon>
        <taxon>Mycosphaerellales</taxon>
        <taxon>Teratosphaeriaceae</taxon>
        <taxon>Teratosphaeria</taxon>
    </lineage>
</organism>
<proteinExistence type="predicted"/>
<dbReference type="Pfam" id="PF01979">
    <property type="entry name" value="Amidohydro_1"/>
    <property type="match status" value="1"/>
</dbReference>
<dbReference type="SUPFAM" id="SSF51338">
    <property type="entry name" value="Composite domain of metallo-dependent hydrolases"/>
    <property type="match status" value="2"/>
</dbReference>
<dbReference type="Gene3D" id="2.30.40.10">
    <property type="entry name" value="Urease, subunit C, domain 1"/>
    <property type="match status" value="1"/>
</dbReference>
<dbReference type="InterPro" id="IPR006680">
    <property type="entry name" value="Amidohydro-rel"/>
</dbReference>
<keyword evidence="3" id="KW-1185">Reference proteome</keyword>